<evidence type="ECO:0000256" key="6">
    <source>
        <dbReference type="PROSITE-ProRule" id="PRU00047"/>
    </source>
</evidence>
<dbReference type="AlphaFoldDB" id="A0A1B6EEQ0"/>
<protein>
    <recommendedName>
        <fullName evidence="5">Protein SREK1IP1</fullName>
    </recommendedName>
</protein>
<feature type="compositionally biased region" description="Basic residues" evidence="7">
    <location>
        <begin position="83"/>
        <end position="99"/>
    </location>
</feature>
<evidence type="ECO:0000256" key="5">
    <source>
        <dbReference type="ARBA" id="ARBA00039180"/>
    </source>
</evidence>
<evidence type="ECO:0000256" key="7">
    <source>
        <dbReference type="SAM" id="MobiDB-lite"/>
    </source>
</evidence>
<dbReference type="PANTHER" id="PTHR31437">
    <property type="entry name" value="SREK1IP1 FAMILY MEMBER"/>
    <property type="match status" value="1"/>
</dbReference>
<dbReference type="EMBL" id="GEDC01000896">
    <property type="protein sequence ID" value="JAS36402.1"/>
    <property type="molecule type" value="Transcribed_RNA"/>
</dbReference>
<dbReference type="GO" id="GO:0008270">
    <property type="term" value="F:zinc ion binding"/>
    <property type="evidence" value="ECO:0007669"/>
    <property type="project" value="UniProtKB-KW"/>
</dbReference>
<feature type="region of interest" description="Disordered" evidence="7">
    <location>
        <begin position="76"/>
        <end position="151"/>
    </location>
</feature>
<reference evidence="10" key="1">
    <citation type="submission" date="2015-12" db="EMBL/GenBank/DDBJ databases">
        <title>De novo transcriptome assembly of four potential Pierce s Disease insect vectors from Arizona vineyards.</title>
        <authorList>
            <person name="Tassone E.E."/>
        </authorList>
    </citation>
    <scope>NUCLEOTIDE SEQUENCE</scope>
</reference>
<sequence length="151" mass="17266">MDHEVLSRLIPQGKEAVRPACKKCGYAGHLTYQCRNFIKIDPNKDIVLDISSTSSDSCNDYSTPLTTLRDQELHAKLKETKSSKSKKHKRKKQKSKKRSMSALESEDSDCISNHRKKKLKCGSSSDTDISEKRQKLKKNKKKKKKVSKKKN</sequence>
<evidence type="ECO:0000256" key="2">
    <source>
        <dbReference type="ARBA" id="ARBA00022771"/>
    </source>
</evidence>
<organism evidence="10">
    <name type="scientific">Clastoptera arizonana</name>
    <name type="common">Arizona spittle bug</name>
    <dbReference type="NCBI Taxonomy" id="38151"/>
    <lineage>
        <taxon>Eukaryota</taxon>
        <taxon>Metazoa</taxon>
        <taxon>Ecdysozoa</taxon>
        <taxon>Arthropoda</taxon>
        <taxon>Hexapoda</taxon>
        <taxon>Insecta</taxon>
        <taxon>Pterygota</taxon>
        <taxon>Neoptera</taxon>
        <taxon>Paraneoptera</taxon>
        <taxon>Hemiptera</taxon>
        <taxon>Auchenorrhyncha</taxon>
        <taxon>Cercopoidea</taxon>
        <taxon>Clastopteridae</taxon>
        <taxon>Clastoptera</taxon>
    </lineage>
</organism>
<evidence type="ECO:0000313" key="9">
    <source>
        <dbReference type="EMBL" id="JAS23294.1"/>
    </source>
</evidence>
<evidence type="ECO:0000256" key="3">
    <source>
        <dbReference type="ARBA" id="ARBA00022833"/>
    </source>
</evidence>
<proteinExistence type="predicted"/>
<evidence type="ECO:0000259" key="8">
    <source>
        <dbReference type="PROSITE" id="PS50158"/>
    </source>
</evidence>
<dbReference type="PANTHER" id="PTHR31437:SF1">
    <property type="entry name" value="PROTEIN SREK1IP1"/>
    <property type="match status" value="1"/>
</dbReference>
<feature type="compositionally biased region" description="Basic residues" evidence="7">
    <location>
        <begin position="134"/>
        <end position="151"/>
    </location>
</feature>
<keyword evidence="1" id="KW-0479">Metal-binding</keyword>
<dbReference type="GO" id="GO:0003676">
    <property type="term" value="F:nucleic acid binding"/>
    <property type="evidence" value="ECO:0007669"/>
    <property type="project" value="InterPro"/>
</dbReference>
<dbReference type="Pfam" id="PF13917">
    <property type="entry name" value="zf-CCHC_3"/>
    <property type="match status" value="1"/>
</dbReference>
<comment type="function">
    <text evidence="4">Possible splicing regulator involved in the control of cellular survival.</text>
</comment>
<evidence type="ECO:0000256" key="1">
    <source>
        <dbReference type="ARBA" id="ARBA00022723"/>
    </source>
</evidence>
<gene>
    <name evidence="9" type="ORF">g.24097</name>
    <name evidence="10" type="ORF">g.24099</name>
</gene>
<evidence type="ECO:0000313" key="10">
    <source>
        <dbReference type="EMBL" id="JAS36402.1"/>
    </source>
</evidence>
<name>A0A1B6EEQ0_9HEMI</name>
<dbReference type="PROSITE" id="PS50158">
    <property type="entry name" value="ZF_CCHC"/>
    <property type="match status" value="1"/>
</dbReference>
<keyword evidence="3" id="KW-0862">Zinc</keyword>
<keyword evidence="2 6" id="KW-0863">Zinc-finger</keyword>
<feature type="domain" description="CCHC-type" evidence="8">
    <location>
        <begin position="21"/>
        <end position="36"/>
    </location>
</feature>
<evidence type="ECO:0000256" key="4">
    <source>
        <dbReference type="ARBA" id="ARBA00037746"/>
    </source>
</evidence>
<dbReference type="EMBL" id="GEDC01014004">
    <property type="protein sequence ID" value="JAS23294.1"/>
    <property type="molecule type" value="Transcribed_RNA"/>
</dbReference>
<accession>A0A1B6EEQ0</accession>
<dbReference type="InterPro" id="IPR001878">
    <property type="entry name" value="Znf_CCHC"/>
</dbReference>